<dbReference type="RefSeq" id="WP_306387495.1">
    <property type="nucleotide sequence ID" value="NZ_JASAYT010000025.1"/>
</dbReference>
<evidence type="ECO:0000313" key="3">
    <source>
        <dbReference type="Proteomes" id="UP001231736"/>
    </source>
</evidence>
<organism evidence="2 3">
    <name type="scientific">Phocoenobacter skyensis</name>
    <dbReference type="NCBI Taxonomy" id="97481"/>
    <lineage>
        <taxon>Bacteria</taxon>
        <taxon>Pseudomonadati</taxon>
        <taxon>Pseudomonadota</taxon>
        <taxon>Gammaproteobacteria</taxon>
        <taxon>Pasteurellales</taxon>
        <taxon>Pasteurellaceae</taxon>
        <taxon>Phocoenobacter</taxon>
    </lineage>
</organism>
<keyword evidence="1" id="KW-0472">Membrane</keyword>
<evidence type="ECO:0000313" key="2">
    <source>
        <dbReference type="EMBL" id="MDP8175391.1"/>
    </source>
</evidence>
<accession>A0AAJ6NEM2</accession>
<comment type="caution">
    <text evidence="2">The sequence shown here is derived from an EMBL/GenBank/DDBJ whole genome shotgun (WGS) entry which is preliminary data.</text>
</comment>
<feature type="transmembrane region" description="Helical" evidence="1">
    <location>
        <begin position="54"/>
        <end position="75"/>
    </location>
</feature>
<sequence length="142" mass="16483">MKKYTLPIILYIALGLVLSNLFGFSYQSIGDEWLPTYWANPIVYKKQGVTSLENYYSVYGVIVNVLIWSVILFFIDKVVKQVKYPSIFYKIGVIFLLVLASVFILVNGCFVGDGFSTEQNYWHWNIDQEAKDWSGEYGVFFR</sequence>
<dbReference type="Proteomes" id="UP001231736">
    <property type="component" value="Unassembled WGS sequence"/>
</dbReference>
<name>A0AAJ6NEM2_9PAST</name>
<protein>
    <submittedName>
        <fullName evidence="2">Uncharacterized protein</fullName>
    </submittedName>
</protein>
<evidence type="ECO:0000256" key="1">
    <source>
        <dbReference type="SAM" id="Phobius"/>
    </source>
</evidence>
<gene>
    <name evidence="2" type="ORF">QJU97_07975</name>
</gene>
<dbReference type="AlphaFoldDB" id="A0AAJ6NEM2"/>
<keyword evidence="1" id="KW-1133">Transmembrane helix</keyword>
<keyword evidence="1" id="KW-0812">Transmembrane</keyword>
<proteinExistence type="predicted"/>
<feature type="transmembrane region" description="Helical" evidence="1">
    <location>
        <begin position="87"/>
        <end position="106"/>
    </location>
</feature>
<reference evidence="2" key="1">
    <citation type="journal article" date="2023" name="Front. Microbiol.">
        <title>Phylogeography and host specificity of Pasteurellaceae pathogenic to sea-farmed fish in the north-east Atlantic.</title>
        <authorList>
            <person name="Gulla S."/>
            <person name="Colquhoun D.J."/>
            <person name="Olsen A.B."/>
            <person name="Spilsberg B."/>
            <person name="Lagesen K."/>
            <person name="Aakesson C.P."/>
            <person name="Strom S."/>
            <person name="Manji F."/>
            <person name="Birkbeck T.H."/>
            <person name="Nilsen H.K."/>
        </authorList>
    </citation>
    <scope>NUCLEOTIDE SEQUENCE</scope>
    <source>
        <strain evidence="2">98B1</strain>
    </source>
</reference>
<dbReference type="EMBL" id="JASAYT010000025">
    <property type="protein sequence ID" value="MDP8175391.1"/>
    <property type="molecule type" value="Genomic_DNA"/>
</dbReference>